<feature type="non-terminal residue" evidence="3">
    <location>
        <position position="308"/>
    </location>
</feature>
<proteinExistence type="predicted"/>
<evidence type="ECO:0000256" key="2">
    <source>
        <dbReference type="SAM" id="SignalP"/>
    </source>
</evidence>
<dbReference type="Proteomes" id="UP000011081">
    <property type="component" value="Unassembled WGS sequence"/>
</dbReference>
<name>L2GRT1_VAVCU</name>
<dbReference type="RefSeq" id="XP_008075717.1">
    <property type="nucleotide sequence ID" value="XM_008077526.1"/>
</dbReference>
<feature type="chain" id="PRO_5003960106" evidence="2">
    <location>
        <begin position="23"/>
        <end position="308"/>
    </location>
</feature>
<feature type="compositionally biased region" description="Low complexity" evidence="1">
    <location>
        <begin position="261"/>
        <end position="276"/>
    </location>
</feature>
<accession>L2GRT1</accession>
<evidence type="ECO:0000313" key="4">
    <source>
        <dbReference type="Proteomes" id="UP000011081"/>
    </source>
</evidence>
<dbReference type="VEuPathDB" id="MicrosporidiaDB:VCUG_02708"/>
<gene>
    <name evidence="3" type="ORF">VCUG_02708</name>
</gene>
<evidence type="ECO:0000313" key="3">
    <source>
        <dbReference type="EMBL" id="ELA45805.2"/>
    </source>
</evidence>
<dbReference type="GeneID" id="19880564"/>
<dbReference type="EMBL" id="GL877587">
    <property type="protein sequence ID" value="ELA45805.2"/>
    <property type="molecule type" value="Genomic_DNA"/>
</dbReference>
<sequence>MSFATNQIIICVCLLMTNINCAYNQYGGPYYASQGNNLNTARLYNNGGLNPVVPSRVDFDVDFHVTGQPHVNARENVSAFPVTVDGRVNFHASEGLGYDGQNHYQYPPPLPVPGPTTYNYMPYGPPPIPMHTGYAYQQPPVYPPNVYQPGGMAGFHAHEQMPPYNGNMNYRPMNADQQQDQPMADGNIGTSMVRGIAQGLQSLARMVYQQQERYRNAVSSLDGNSMIRGIAQRLQSFARMVYQQQERYRNAVSSLDGNVGGNVDDNVDGNVDGNVGRDATTVDETGGLRGDLSNLYVFERTPLVQTNT</sequence>
<protein>
    <submittedName>
        <fullName evidence="3">Uncharacterized protein</fullName>
    </submittedName>
</protein>
<reference evidence="4" key="1">
    <citation type="submission" date="2011-03" db="EMBL/GenBank/DDBJ databases">
        <title>The genome sequence of Vavraia culicis strain floridensis.</title>
        <authorList>
            <consortium name="The Broad Institute Genome Sequencing Platform"/>
            <person name="Cuomo C."/>
            <person name="Becnel J."/>
            <person name="Sanscrainte N."/>
            <person name="Young S.K."/>
            <person name="Zeng Q."/>
            <person name="Gargeya S."/>
            <person name="Fitzgerald M."/>
            <person name="Haas B."/>
            <person name="Abouelleil A."/>
            <person name="Alvarado L."/>
            <person name="Arachchi H.M."/>
            <person name="Berlin A."/>
            <person name="Chapman S.B."/>
            <person name="Gearin G."/>
            <person name="Goldberg J."/>
            <person name="Griggs A."/>
            <person name="Gujja S."/>
            <person name="Hansen M."/>
            <person name="Heiman D."/>
            <person name="Howarth C."/>
            <person name="Larimer J."/>
            <person name="Lui A."/>
            <person name="MacDonald P.J.P."/>
            <person name="McCowen C."/>
            <person name="Montmayeur A."/>
            <person name="Murphy C."/>
            <person name="Neiman D."/>
            <person name="Pearson M."/>
            <person name="Priest M."/>
            <person name="Roberts A."/>
            <person name="Saif S."/>
            <person name="Shea T."/>
            <person name="Sisk P."/>
            <person name="Stolte C."/>
            <person name="Sykes S."/>
            <person name="Wortman J."/>
            <person name="Nusbaum C."/>
            <person name="Birren B."/>
        </authorList>
    </citation>
    <scope>NUCLEOTIDE SEQUENCE [LARGE SCALE GENOMIC DNA]</scope>
    <source>
        <strain evidence="4">floridensis</strain>
    </source>
</reference>
<keyword evidence="4" id="KW-1185">Reference proteome</keyword>
<organism evidence="3 4">
    <name type="scientific">Vavraia culicis (isolate floridensis)</name>
    <name type="common">Microsporidian parasite</name>
    <dbReference type="NCBI Taxonomy" id="948595"/>
    <lineage>
        <taxon>Eukaryota</taxon>
        <taxon>Fungi</taxon>
        <taxon>Fungi incertae sedis</taxon>
        <taxon>Microsporidia</taxon>
        <taxon>Pleistophoridae</taxon>
        <taxon>Vavraia</taxon>
    </lineage>
</organism>
<dbReference type="InParanoid" id="L2GRT1"/>
<dbReference type="AlphaFoldDB" id="L2GRT1"/>
<evidence type="ECO:0000256" key="1">
    <source>
        <dbReference type="SAM" id="MobiDB-lite"/>
    </source>
</evidence>
<dbReference type="HOGENOM" id="CLU_073920_0_0_1"/>
<feature type="region of interest" description="Disordered" evidence="1">
    <location>
        <begin position="254"/>
        <end position="282"/>
    </location>
</feature>
<keyword evidence="2" id="KW-0732">Signal</keyword>
<feature type="signal peptide" evidence="2">
    <location>
        <begin position="1"/>
        <end position="22"/>
    </location>
</feature>